<dbReference type="OrthoDB" id="9799608at2"/>
<evidence type="ECO:0000313" key="6">
    <source>
        <dbReference type="EMBL" id="MVZ60596.1"/>
    </source>
</evidence>
<evidence type="ECO:0000256" key="3">
    <source>
        <dbReference type="ARBA" id="ARBA00023277"/>
    </source>
</evidence>
<keyword evidence="4" id="KW-0684">Rhamnose metabolism</keyword>
<dbReference type="Gene3D" id="3.30.70.100">
    <property type="match status" value="1"/>
</dbReference>
<dbReference type="NCBIfam" id="TIGR02625">
    <property type="entry name" value="YiiL_rotase"/>
    <property type="match status" value="1"/>
</dbReference>
<dbReference type="EC" id="5.1.3.32" evidence="5"/>
<evidence type="ECO:0000313" key="7">
    <source>
        <dbReference type="Proteomes" id="UP000435036"/>
    </source>
</evidence>
<proteinExistence type="predicted"/>
<dbReference type="InterPro" id="IPR011008">
    <property type="entry name" value="Dimeric_a/b-barrel"/>
</dbReference>
<evidence type="ECO:0000256" key="1">
    <source>
        <dbReference type="ARBA" id="ARBA00022490"/>
    </source>
</evidence>
<accession>A0A6N8KU64</accession>
<dbReference type="InterPro" id="IPR013448">
    <property type="entry name" value="L-rhamnose_mutarotase"/>
</dbReference>
<dbReference type="Proteomes" id="UP000435036">
    <property type="component" value="Unassembled WGS sequence"/>
</dbReference>
<evidence type="ECO:0000256" key="2">
    <source>
        <dbReference type="ARBA" id="ARBA00023235"/>
    </source>
</evidence>
<keyword evidence="7" id="KW-1185">Reference proteome</keyword>
<dbReference type="GO" id="GO:0062192">
    <property type="term" value="F:L-rhamnose mutarotase activity"/>
    <property type="evidence" value="ECO:0007669"/>
    <property type="project" value="UniProtKB-UniRule"/>
</dbReference>
<dbReference type="InterPro" id="IPR008000">
    <property type="entry name" value="Rham/fucose_mutarotase"/>
</dbReference>
<organism evidence="6 7">
    <name type="scientific">Sphingobacterium humi</name>
    <dbReference type="NCBI Taxonomy" id="1796905"/>
    <lineage>
        <taxon>Bacteria</taxon>
        <taxon>Pseudomonadati</taxon>
        <taxon>Bacteroidota</taxon>
        <taxon>Sphingobacteriia</taxon>
        <taxon>Sphingobacteriales</taxon>
        <taxon>Sphingobacteriaceae</taxon>
        <taxon>Sphingobacterium</taxon>
    </lineage>
</organism>
<dbReference type="EMBL" id="WSQA01000001">
    <property type="protein sequence ID" value="MVZ60596.1"/>
    <property type="molecule type" value="Genomic_DNA"/>
</dbReference>
<dbReference type="PANTHER" id="PTHR34389:SF2">
    <property type="entry name" value="L-RHAMNOSE MUTAROTASE"/>
    <property type="match status" value="1"/>
</dbReference>
<evidence type="ECO:0000256" key="4">
    <source>
        <dbReference type="ARBA" id="ARBA00023308"/>
    </source>
</evidence>
<dbReference type="Pfam" id="PF05336">
    <property type="entry name" value="rhaM"/>
    <property type="match status" value="1"/>
</dbReference>
<dbReference type="GO" id="GO:0019301">
    <property type="term" value="P:rhamnose catabolic process"/>
    <property type="evidence" value="ECO:0007669"/>
    <property type="project" value="UniProtKB-UniRule"/>
</dbReference>
<comment type="caution">
    <text evidence="6">The sequence shown here is derived from an EMBL/GenBank/DDBJ whole genome shotgun (WGS) entry which is preliminary data.</text>
</comment>
<dbReference type="GO" id="GO:0005737">
    <property type="term" value="C:cytoplasm"/>
    <property type="evidence" value="ECO:0007669"/>
    <property type="project" value="InterPro"/>
</dbReference>
<dbReference type="SUPFAM" id="SSF54909">
    <property type="entry name" value="Dimeric alpha+beta barrel"/>
    <property type="match status" value="1"/>
</dbReference>
<reference evidence="6 7" key="1">
    <citation type="submission" date="2019-12" db="EMBL/GenBank/DDBJ databases">
        <authorList>
            <person name="Dong K."/>
        </authorList>
    </citation>
    <scope>NUCLEOTIDE SEQUENCE [LARGE SCALE GENOMIC DNA]</scope>
    <source>
        <strain evidence="6 7">JCM 31225</strain>
    </source>
</reference>
<dbReference type="PANTHER" id="PTHR34389">
    <property type="entry name" value="L-RHAMNOSE MUTAROTASE"/>
    <property type="match status" value="1"/>
</dbReference>
<evidence type="ECO:0000256" key="5">
    <source>
        <dbReference type="NCBIfam" id="TIGR02625"/>
    </source>
</evidence>
<protein>
    <recommendedName>
        <fullName evidence="5">L-rhamnose mutarotase</fullName>
        <ecNumber evidence="5">5.1.3.32</ecNumber>
    </recommendedName>
</protein>
<dbReference type="RefSeq" id="WP_160367235.1">
    <property type="nucleotide sequence ID" value="NZ_WSQA01000001.1"/>
</dbReference>
<keyword evidence="2 6" id="KW-0413">Isomerase</keyword>
<keyword evidence="3" id="KW-0119">Carbohydrate metabolism</keyword>
<dbReference type="AlphaFoldDB" id="A0A6N8KU64"/>
<sequence>MERIAFTMKLKPGYIAEYKRRHAELWPEMKQLLQENGISDYSIFLDEESLLLFAVHRQEETGISNLKEKEVLKRWWKYMAEIMDTHSDYSPVTHPLTLVFHLD</sequence>
<keyword evidence="1" id="KW-0963">Cytoplasm</keyword>
<name>A0A6N8KU64_9SPHI</name>
<gene>
    <name evidence="6" type="primary">rhaM</name>
    <name evidence="6" type="ORF">GQF63_01040</name>
</gene>